<keyword evidence="5 10" id="KW-0949">S-adenosyl-L-methionine</keyword>
<dbReference type="GO" id="GO:0004109">
    <property type="term" value="F:coproporphyrinogen oxidase activity"/>
    <property type="evidence" value="ECO:0007669"/>
    <property type="project" value="InterPro"/>
</dbReference>
<dbReference type="Proteomes" id="UP000218327">
    <property type="component" value="Unassembled WGS sequence"/>
</dbReference>
<dbReference type="GO" id="GO:0005737">
    <property type="term" value="C:cytoplasm"/>
    <property type="evidence" value="ECO:0007669"/>
    <property type="project" value="UniProtKB-SubCell"/>
</dbReference>
<organism evidence="12 13">
    <name type="scientific">SAR86 cluster bacterium</name>
    <dbReference type="NCBI Taxonomy" id="2030880"/>
    <lineage>
        <taxon>Bacteria</taxon>
        <taxon>Pseudomonadati</taxon>
        <taxon>Pseudomonadota</taxon>
        <taxon>Gammaproteobacteria</taxon>
        <taxon>SAR86 cluster</taxon>
    </lineage>
</organism>
<evidence type="ECO:0000256" key="7">
    <source>
        <dbReference type="ARBA" id="ARBA00023004"/>
    </source>
</evidence>
<dbReference type="InterPro" id="IPR004559">
    <property type="entry name" value="HemW-like"/>
</dbReference>
<keyword evidence="10" id="KW-0004">4Fe-4S</keyword>
<evidence type="ECO:0000313" key="12">
    <source>
        <dbReference type="EMBL" id="PCJ28229.1"/>
    </source>
</evidence>
<evidence type="ECO:0000256" key="5">
    <source>
        <dbReference type="ARBA" id="ARBA00022691"/>
    </source>
</evidence>
<dbReference type="GO" id="GO:0046872">
    <property type="term" value="F:metal ion binding"/>
    <property type="evidence" value="ECO:0007669"/>
    <property type="project" value="UniProtKB-UniRule"/>
</dbReference>
<dbReference type="AlphaFoldDB" id="A0A2A5B9M5"/>
<dbReference type="InterPro" id="IPR058240">
    <property type="entry name" value="rSAM_sf"/>
</dbReference>
<evidence type="ECO:0000256" key="1">
    <source>
        <dbReference type="ARBA" id="ARBA00001966"/>
    </source>
</evidence>
<dbReference type="InterPro" id="IPR006638">
    <property type="entry name" value="Elp3/MiaA/NifB-like_rSAM"/>
</dbReference>
<name>A0A2A5B9M5_9GAMM</name>
<keyword evidence="4 10" id="KW-0349">Heme</keyword>
<reference evidence="13" key="1">
    <citation type="submission" date="2017-08" db="EMBL/GenBank/DDBJ databases">
        <title>A dynamic microbial community with high functional redundancy inhabits the cold, oxic subseafloor aquifer.</title>
        <authorList>
            <person name="Tully B.J."/>
            <person name="Wheat C.G."/>
            <person name="Glazer B.T."/>
            <person name="Huber J.A."/>
        </authorList>
    </citation>
    <scope>NUCLEOTIDE SEQUENCE [LARGE SCALE GENOMIC DNA]</scope>
</reference>
<evidence type="ECO:0000256" key="10">
    <source>
        <dbReference type="RuleBase" id="RU364116"/>
    </source>
</evidence>
<accession>A0A2A5B9M5</accession>
<dbReference type="SMART" id="SM00729">
    <property type="entry name" value="Elp3"/>
    <property type="match status" value="1"/>
</dbReference>
<dbReference type="PANTHER" id="PTHR13932:SF5">
    <property type="entry name" value="RADICAL S-ADENOSYL METHIONINE DOMAIN-CONTAINING PROTEIN 1, MITOCHONDRIAL"/>
    <property type="match status" value="1"/>
</dbReference>
<evidence type="ECO:0000256" key="4">
    <source>
        <dbReference type="ARBA" id="ARBA00022617"/>
    </source>
</evidence>
<proteinExistence type="inferred from homology"/>
<dbReference type="SFLD" id="SFLDG01065">
    <property type="entry name" value="anaerobic_coproporphyrinogen-I"/>
    <property type="match status" value="1"/>
</dbReference>
<dbReference type="EMBL" id="NVVJ01000003">
    <property type="protein sequence ID" value="PCJ28229.1"/>
    <property type="molecule type" value="Genomic_DNA"/>
</dbReference>
<dbReference type="SUPFAM" id="SSF102114">
    <property type="entry name" value="Radical SAM enzymes"/>
    <property type="match status" value="1"/>
</dbReference>
<keyword evidence="6 10" id="KW-0479">Metal-binding</keyword>
<dbReference type="InterPro" id="IPR010723">
    <property type="entry name" value="HemN_C"/>
</dbReference>
<sequence length="380" mass="42581">MLELPPLSLYIHIPWCVKKCPYCDFNSHEMQQGLPEREYVAALCEDFDQDYADCESRPVESIFIGGGTPSLFSAESIGAILNHVQSVSSFTDQIEITLEANPGTAEAQKFKDYRAAGVNRLSLGIQSFSDKQLKNLGRIHNAQESIAAIGLARQAGFDNINLDLMHGLPAQSPSDALNDLQTAIDFAPEHLSWYQLTIEPNTVFHARPPSLLPDDVAISDQEDAGNILLEKLAYKRYEVSAFALEGRQSRHNLNYWQFGDYIGIGAGAHGKLSNAEQQAVSRTRKFKQPDHYLQSNISRRAETTAIDQTELPVEFLLNALRTRQGFTRAMFESRTGLPFSGIEKKVEYLSSNKLMQEVDGWVSTTDRGFRMLNNLLQEFL</sequence>
<dbReference type="InterPro" id="IPR034505">
    <property type="entry name" value="Coproporphyrinogen-III_oxidase"/>
</dbReference>
<feature type="domain" description="Radical SAM core" evidence="11">
    <location>
        <begin position="1"/>
        <end position="238"/>
    </location>
</feature>
<protein>
    <recommendedName>
        <fullName evidence="3 10">Heme chaperone HemW</fullName>
    </recommendedName>
</protein>
<evidence type="ECO:0000256" key="8">
    <source>
        <dbReference type="ARBA" id="ARBA00023014"/>
    </source>
</evidence>
<dbReference type="NCBIfam" id="TIGR00539">
    <property type="entry name" value="hemN_rel"/>
    <property type="match status" value="1"/>
</dbReference>
<dbReference type="SFLD" id="SFLDF00562">
    <property type="entry name" value="HemN-like__clustered_with_heat"/>
    <property type="match status" value="1"/>
</dbReference>
<dbReference type="GO" id="GO:0051539">
    <property type="term" value="F:4 iron, 4 sulfur cluster binding"/>
    <property type="evidence" value="ECO:0007669"/>
    <property type="project" value="UniProtKB-UniRule"/>
</dbReference>
<dbReference type="InterPro" id="IPR013785">
    <property type="entry name" value="Aldolase_TIM"/>
</dbReference>
<keyword evidence="7 10" id="KW-0408">Iron</keyword>
<comment type="cofactor">
    <cofactor evidence="1">
        <name>[4Fe-4S] cluster</name>
        <dbReference type="ChEBI" id="CHEBI:49883"/>
    </cofactor>
</comment>
<dbReference type="GO" id="GO:0006779">
    <property type="term" value="P:porphyrin-containing compound biosynthetic process"/>
    <property type="evidence" value="ECO:0007669"/>
    <property type="project" value="InterPro"/>
</dbReference>
<evidence type="ECO:0000256" key="6">
    <source>
        <dbReference type="ARBA" id="ARBA00022723"/>
    </source>
</evidence>
<dbReference type="InterPro" id="IPR007197">
    <property type="entry name" value="rSAM"/>
</dbReference>
<keyword evidence="10" id="KW-0963">Cytoplasm</keyword>
<dbReference type="Pfam" id="PF06969">
    <property type="entry name" value="HemN_C"/>
    <property type="match status" value="1"/>
</dbReference>
<dbReference type="PROSITE" id="PS51918">
    <property type="entry name" value="RADICAL_SAM"/>
    <property type="match status" value="1"/>
</dbReference>
<dbReference type="Pfam" id="PF04055">
    <property type="entry name" value="Radical_SAM"/>
    <property type="match status" value="1"/>
</dbReference>
<evidence type="ECO:0000256" key="9">
    <source>
        <dbReference type="ARBA" id="ARBA00023186"/>
    </source>
</evidence>
<comment type="subcellular location">
    <subcellularLocation>
        <location evidence="10">Cytoplasm</location>
    </subcellularLocation>
</comment>
<dbReference type="CDD" id="cd01335">
    <property type="entry name" value="Radical_SAM"/>
    <property type="match status" value="1"/>
</dbReference>
<evidence type="ECO:0000256" key="2">
    <source>
        <dbReference type="ARBA" id="ARBA00006100"/>
    </source>
</evidence>
<gene>
    <name evidence="12" type="ORF">COA96_01600</name>
</gene>
<dbReference type="Gene3D" id="3.20.20.70">
    <property type="entry name" value="Aldolase class I"/>
    <property type="match status" value="1"/>
</dbReference>
<comment type="function">
    <text evidence="10">Probably acts as a heme chaperone, transferring heme to an unknown acceptor. Binds one molecule of heme per monomer, possibly covalently. Binds 1 [4Fe-4S] cluster. The cluster is coordinated with 3 cysteines and an exchangeable S-adenosyl-L-methionine.</text>
</comment>
<comment type="similarity">
    <text evidence="2">Belongs to the anaerobic coproporphyrinogen-III oxidase family. HemW subfamily.</text>
</comment>
<dbReference type="SFLD" id="SFLDS00029">
    <property type="entry name" value="Radical_SAM"/>
    <property type="match status" value="1"/>
</dbReference>
<evidence type="ECO:0000313" key="13">
    <source>
        <dbReference type="Proteomes" id="UP000218327"/>
    </source>
</evidence>
<keyword evidence="8 10" id="KW-0411">Iron-sulfur</keyword>
<comment type="caution">
    <text evidence="12">The sequence shown here is derived from an EMBL/GenBank/DDBJ whole genome shotgun (WGS) entry which is preliminary data.</text>
</comment>
<evidence type="ECO:0000256" key="3">
    <source>
        <dbReference type="ARBA" id="ARBA00017228"/>
    </source>
</evidence>
<keyword evidence="9 10" id="KW-0143">Chaperone</keyword>
<dbReference type="PANTHER" id="PTHR13932">
    <property type="entry name" value="COPROPORPHYRINIGEN III OXIDASE"/>
    <property type="match status" value="1"/>
</dbReference>
<evidence type="ECO:0000259" key="11">
    <source>
        <dbReference type="PROSITE" id="PS51918"/>
    </source>
</evidence>
<dbReference type="SFLD" id="SFLDF00288">
    <property type="entry name" value="HemN-like__clustered_with_nucl"/>
    <property type="match status" value="1"/>
</dbReference>